<dbReference type="EMBL" id="AP009608">
    <property type="protein sequence ID" value="BAH70122.1"/>
    <property type="molecule type" value="Genomic_DNA"/>
</dbReference>
<gene>
    <name evidence="7" type="ordered locus">MBIO_0857</name>
</gene>
<dbReference type="PROSITE" id="PS51462">
    <property type="entry name" value="NUDIX"/>
    <property type="match status" value="1"/>
</dbReference>
<dbReference type="InterPro" id="IPR000086">
    <property type="entry name" value="NUDIX_hydrolase_dom"/>
</dbReference>
<dbReference type="GO" id="GO:0000166">
    <property type="term" value="F:nucleotide binding"/>
    <property type="evidence" value="ECO:0007669"/>
    <property type="project" value="UniProtKB-KW"/>
</dbReference>
<evidence type="ECO:0000256" key="3">
    <source>
        <dbReference type="ARBA" id="ARBA00022741"/>
    </source>
</evidence>
<dbReference type="Proteomes" id="UP000006810">
    <property type="component" value="Chromosome"/>
</dbReference>
<evidence type="ECO:0000259" key="6">
    <source>
        <dbReference type="PROSITE" id="PS51462"/>
    </source>
</evidence>
<dbReference type="GO" id="GO:0004081">
    <property type="term" value="F:bis(5'-nucleosyl)-tetraphosphatase (asymmetrical) activity"/>
    <property type="evidence" value="ECO:0007669"/>
    <property type="project" value="TreeGrafter"/>
</dbReference>
<feature type="domain" description="Nudix hydrolase" evidence="6">
    <location>
        <begin position="10"/>
        <end position="140"/>
    </location>
</feature>
<dbReference type="AlphaFoldDB" id="C4XG50"/>
<dbReference type="InterPro" id="IPR015797">
    <property type="entry name" value="NUDIX_hydrolase-like_dom_sf"/>
</dbReference>
<dbReference type="PROSITE" id="PS00893">
    <property type="entry name" value="NUDIX_BOX"/>
    <property type="match status" value="1"/>
</dbReference>
<dbReference type="eggNOG" id="COG1051">
    <property type="taxonomic scope" value="Bacteria"/>
</dbReference>
<evidence type="ECO:0000256" key="2">
    <source>
        <dbReference type="ARBA" id="ARBA00018911"/>
    </source>
</evidence>
<evidence type="ECO:0000313" key="7">
    <source>
        <dbReference type="EMBL" id="BAH70122.1"/>
    </source>
</evidence>
<evidence type="ECO:0000256" key="4">
    <source>
        <dbReference type="ARBA" id="ARBA00022801"/>
    </source>
</evidence>
<protein>
    <recommendedName>
        <fullName evidence="2">Bis(5'-nucleosyl)-tetraphosphatase [asymmetrical]</fullName>
    </recommendedName>
    <alternativeName>
        <fullName evidence="5">Diadenosine 5',5'''-P1,P4-tetraphosphate asymmetrical hydrolase</fullName>
    </alternativeName>
</protein>
<comment type="similarity">
    <text evidence="1">Belongs to the Nudix hydrolase family.</text>
</comment>
<dbReference type="HOGENOM" id="CLU_037162_14_4_14"/>
<name>C4XG50_MYCFP</name>
<dbReference type="PATRIC" id="fig|496833.3.peg.454"/>
<accession>C4XG50</accession>
<sequence length="153" mass="18337">MFQKKWGLNMSEKSCGLVIFRQFTKGWKVLIAKQINNMWSFVKGHVENKESEIETALREAKEEVNLENFQIFKETRMKEKYVLPNGIPKEVVYFLAMQTDKKDPQRQESEILEMKYYSCSRAMNKLVHNSQKRVLKTMYKKLNQYLLDEKKNK</sequence>
<dbReference type="GO" id="GO:0006754">
    <property type="term" value="P:ATP biosynthetic process"/>
    <property type="evidence" value="ECO:0007669"/>
    <property type="project" value="TreeGrafter"/>
</dbReference>
<keyword evidence="3" id="KW-0547">Nucleotide-binding</keyword>
<dbReference type="InterPro" id="IPR051325">
    <property type="entry name" value="Nudix_hydrolase_domain"/>
</dbReference>
<reference evidence="7 8" key="1">
    <citation type="journal article" date="2009" name="Curr. Microbiol.">
        <title>Molecular cloning and expression of a novel cholinephosphotransferase involved in glycoglycerophospholipid biosynthesis of Mycoplasma fermentans.</title>
        <authorList>
            <person name="Ishida N."/>
            <person name="Irikura D."/>
            <person name="Matsuda K."/>
            <person name="Sato S."/>
            <person name="Asano K."/>
        </authorList>
    </citation>
    <scope>NUCLEOTIDE SEQUENCE [LARGE SCALE GENOMIC DNA]</scope>
    <source>
        <strain evidence="8">ATCC 19989 / NBRC 14854 / NCTC 10117 / PG18</strain>
    </source>
</reference>
<keyword evidence="8" id="KW-1185">Reference proteome</keyword>
<dbReference type="CDD" id="cd03428">
    <property type="entry name" value="NUDIX_Ap4A_Nudt2"/>
    <property type="match status" value="1"/>
</dbReference>
<dbReference type="InterPro" id="IPR003565">
    <property type="entry name" value="Tetra_PHTase"/>
</dbReference>
<dbReference type="PANTHER" id="PTHR21340:SF0">
    <property type="entry name" value="BIS(5'-NUCLEOSYL)-TETRAPHOSPHATASE [ASYMMETRICAL]"/>
    <property type="match status" value="1"/>
</dbReference>
<organism evidence="7 8">
    <name type="scientific">Mycoplasmopsis fermentans (strain ATCC 19989 / NBRC 14854 / NCTC 10117 / PG18)</name>
    <name type="common">Mycoplasma fermentans</name>
    <dbReference type="NCBI Taxonomy" id="496833"/>
    <lineage>
        <taxon>Bacteria</taxon>
        <taxon>Bacillati</taxon>
        <taxon>Mycoplasmatota</taxon>
        <taxon>Mycoplasmoidales</taxon>
        <taxon>Metamycoplasmataceae</taxon>
        <taxon>Mycoplasmopsis</taxon>
    </lineage>
</organism>
<dbReference type="GO" id="GO:0006167">
    <property type="term" value="P:AMP biosynthetic process"/>
    <property type="evidence" value="ECO:0007669"/>
    <property type="project" value="TreeGrafter"/>
</dbReference>
<evidence type="ECO:0000256" key="5">
    <source>
        <dbReference type="ARBA" id="ARBA00032644"/>
    </source>
</evidence>
<dbReference type="KEGG" id="mfp:MBIO_0857"/>
<dbReference type="SUPFAM" id="SSF55811">
    <property type="entry name" value="Nudix"/>
    <property type="match status" value="1"/>
</dbReference>
<dbReference type="InterPro" id="IPR020084">
    <property type="entry name" value="NUDIX_hydrolase_CS"/>
</dbReference>
<dbReference type="PANTHER" id="PTHR21340">
    <property type="entry name" value="DIADENOSINE 5,5-P1,P4-TETRAPHOSPHATE PYROPHOSPHOHYDROLASE MUTT"/>
    <property type="match status" value="1"/>
</dbReference>
<evidence type="ECO:0000256" key="1">
    <source>
        <dbReference type="ARBA" id="ARBA00005582"/>
    </source>
</evidence>
<proteinExistence type="inferred from homology"/>
<dbReference type="Pfam" id="PF00293">
    <property type="entry name" value="NUDIX"/>
    <property type="match status" value="1"/>
</dbReference>
<dbReference type="Gene3D" id="3.90.79.10">
    <property type="entry name" value="Nucleoside Triphosphate Pyrophosphohydrolase"/>
    <property type="match status" value="1"/>
</dbReference>
<keyword evidence="4" id="KW-0378">Hydrolase</keyword>
<evidence type="ECO:0000313" key="8">
    <source>
        <dbReference type="Proteomes" id="UP000006810"/>
    </source>
</evidence>